<evidence type="ECO:0000256" key="8">
    <source>
        <dbReference type="ARBA" id="ARBA00023098"/>
    </source>
</evidence>
<proteinExistence type="predicted"/>
<keyword evidence="7" id="KW-0460">Magnesium</keyword>
<evidence type="ECO:0000256" key="1">
    <source>
        <dbReference type="ARBA" id="ARBA00022490"/>
    </source>
</evidence>
<dbReference type="Pfam" id="PF08544">
    <property type="entry name" value="GHMP_kinases_C"/>
    <property type="match status" value="1"/>
</dbReference>
<keyword evidence="5" id="KW-0418">Kinase</keyword>
<dbReference type="InterPro" id="IPR006204">
    <property type="entry name" value="GHMP_kinase_N_dom"/>
</dbReference>
<dbReference type="Gene3D" id="3.30.70.890">
    <property type="entry name" value="GHMP kinase, C-terminal domain"/>
    <property type="match status" value="1"/>
</dbReference>
<evidence type="ECO:0000256" key="5">
    <source>
        <dbReference type="ARBA" id="ARBA00022777"/>
    </source>
</evidence>
<dbReference type="EMBL" id="JANRMI010000004">
    <property type="protein sequence ID" value="MDG0817403.1"/>
    <property type="molecule type" value="Genomic_DNA"/>
</dbReference>
<dbReference type="InterPro" id="IPR014721">
    <property type="entry name" value="Ribsml_uS5_D2-typ_fold_subgr"/>
</dbReference>
<evidence type="ECO:0000256" key="9">
    <source>
        <dbReference type="ARBA" id="ARBA00029438"/>
    </source>
</evidence>
<comment type="caution">
    <text evidence="12">The sequence shown here is derived from an EMBL/GenBank/DDBJ whole genome shotgun (WGS) entry which is preliminary data.</text>
</comment>
<dbReference type="Pfam" id="PF00288">
    <property type="entry name" value="GHMP_kinases_N"/>
    <property type="match status" value="1"/>
</dbReference>
<evidence type="ECO:0000313" key="12">
    <source>
        <dbReference type="EMBL" id="MDG0817403.1"/>
    </source>
</evidence>
<evidence type="ECO:0000313" key="13">
    <source>
        <dbReference type="Proteomes" id="UP001152321"/>
    </source>
</evidence>
<organism evidence="12 13">
    <name type="scientific">Bdellovibrio svalbardensis</name>
    <dbReference type="NCBI Taxonomy" id="2972972"/>
    <lineage>
        <taxon>Bacteria</taxon>
        <taxon>Pseudomonadati</taxon>
        <taxon>Bdellovibrionota</taxon>
        <taxon>Bdellovibrionia</taxon>
        <taxon>Bdellovibrionales</taxon>
        <taxon>Pseudobdellovibrionaceae</taxon>
        <taxon>Bdellovibrio</taxon>
    </lineage>
</organism>
<dbReference type="SUPFAM" id="SSF55060">
    <property type="entry name" value="GHMP Kinase, C-terminal domain"/>
    <property type="match status" value="1"/>
</dbReference>
<dbReference type="PRINTS" id="PR00959">
    <property type="entry name" value="MEVGALKINASE"/>
</dbReference>
<sequence>MSTDFSCDFFCRAYGKWILAGEHAVLRGVPALVFPIRSRALELHYTKGTQALELHLEGDHGPDLQLLVWGVLEKACEMKKISRQDLKGYISIESSIPVGAGMGASAALCVALTRWLGYLGHVQEIEFYEFARSLENLFHGESSGVDIAVALSGEGLRFVRDGARTSLQTTWQPCWYISYTGKRGVTVDAVNKVKALIAADPSRGAAIDQQMHKAVDIAQEALFANATEGLSLLKEAINLAGQCFEQWNLNEGAPAKHIQWLRENGAVAVKPTGSGGGGYVLSLWEKEPSAEVLQELIPC</sequence>
<dbReference type="PANTHER" id="PTHR43290:SF2">
    <property type="entry name" value="MEVALONATE KINASE"/>
    <property type="match status" value="1"/>
</dbReference>
<evidence type="ECO:0000259" key="10">
    <source>
        <dbReference type="Pfam" id="PF00288"/>
    </source>
</evidence>
<keyword evidence="8" id="KW-0443">Lipid metabolism</keyword>
<accession>A0ABT6DKK9</accession>
<keyword evidence="2" id="KW-0444">Lipid biosynthesis</keyword>
<feature type="domain" description="GHMP kinase C-terminal" evidence="11">
    <location>
        <begin position="258"/>
        <end position="295"/>
    </location>
</feature>
<dbReference type="RefSeq" id="WP_277578877.1">
    <property type="nucleotide sequence ID" value="NZ_JANRMI010000004.1"/>
</dbReference>
<dbReference type="InterPro" id="IPR006205">
    <property type="entry name" value="Mev_gal_kin"/>
</dbReference>
<comment type="pathway">
    <text evidence="9">Isoprenoid biosynthesis; isopentenyl diphosphate biosynthesis via mevalonate pathway; isopentenyl diphosphate from (R)-mevalonate: step 1/3.</text>
</comment>
<reference evidence="12" key="1">
    <citation type="submission" date="2022-08" db="EMBL/GenBank/DDBJ databases">
        <title>Novel Bdellovibrio Species Isolated from Svalbard: Designation Bdellovibrio svalbardensis.</title>
        <authorList>
            <person name="Mitchell R.J."/>
            <person name="Choi S.Y."/>
        </authorList>
    </citation>
    <scope>NUCLEOTIDE SEQUENCE</scope>
    <source>
        <strain evidence="12">PAP01</strain>
    </source>
</reference>
<dbReference type="InterPro" id="IPR013750">
    <property type="entry name" value="GHMP_kinase_C_dom"/>
</dbReference>
<keyword evidence="13" id="KW-1185">Reference proteome</keyword>
<dbReference type="SUPFAM" id="SSF54211">
    <property type="entry name" value="Ribosomal protein S5 domain 2-like"/>
    <property type="match status" value="1"/>
</dbReference>
<evidence type="ECO:0000256" key="3">
    <source>
        <dbReference type="ARBA" id="ARBA00022679"/>
    </source>
</evidence>
<dbReference type="Proteomes" id="UP001152321">
    <property type="component" value="Unassembled WGS sequence"/>
</dbReference>
<keyword evidence="6" id="KW-0067">ATP-binding</keyword>
<name>A0ABT6DKK9_9BACT</name>
<evidence type="ECO:0000256" key="7">
    <source>
        <dbReference type="ARBA" id="ARBA00022842"/>
    </source>
</evidence>
<protein>
    <recommendedName>
        <fullName evidence="14">Mevalonate kinase</fullName>
    </recommendedName>
</protein>
<evidence type="ECO:0008006" key="14">
    <source>
        <dbReference type="Google" id="ProtNLM"/>
    </source>
</evidence>
<dbReference type="InterPro" id="IPR020568">
    <property type="entry name" value="Ribosomal_Su5_D2-typ_SF"/>
</dbReference>
<evidence type="ECO:0000256" key="2">
    <source>
        <dbReference type="ARBA" id="ARBA00022516"/>
    </source>
</evidence>
<evidence type="ECO:0000256" key="4">
    <source>
        <dbReference type="ARBA" id="ARBA00022741"/>
    </source>
</evidence>
<keyword evidence="1" id="KW-0963">Cytoplasm</keyword>
<feature type="domain" description="GHMP kinase N-terminal" evidence="10">
    <location>
        <begin position="68"/>
        <end position="153"/>
    </location>
</feature>
<dbReference type="InterPro" id="IPR036554">
    <property type="entry name" value="GHMP_kinase_C_sf"/>
</dbReference>
<evidence type="ECO:0000256" key="6">
    <source>
        <dbReference type="ARBA" id="ARBA00022840"/>
    </source>
</evidence>
<dbReference type="Gene3D" id="3.30.230.10">
    <property type="match status" value="1"/>
</dbReference>
<keyword evidence="4" id="KW-0547">Nucleotide-binding</keyword>
<gene>
    <name evidence="12" type="ORF">NWE73_13560</name>
</gene>
<keyword evidence="3" id="KW-0808">Transferase</keyword>
<dbReference type="PANTHER" id="PTHR43290">
    <property type="entry name" value="MEVALONATE KINASE"/>
    <property type="match status" value="1"/>
</dbReference>
<evidence type="ECO:0000259" key="11">
    <source>
        <dbReference type="Pfam" id="PF08544"/>
    </source>
</evidence>